<dbReference type="Proteomes" id="UP000527324">
    <property type="component" value="Unassembled WGS sequence"/>
</dbReference>
<sequence>MSLVRPSRRRLLQLAGATTLAPGLIGLRAKDQTETIGRVLAVSDMHSAYERTAQLLAAFETEVQTHPVPHVIAINGDLFEHGNAVAVRSGGVIDWAFVEALPRLAPTVFNLGNHDNDLTPDLAEVVARLRTLGVQVVSTIGDRRTGEGYAPSSTTLPFGARSLRVVGIGTDALNTYPKVSRDQLDIPSPAVWARAQLGAALSGADRVLILSHAGVAADRDILPLLPDGGLMIGGHNHLLFQHQQGRSAYAHTGSWTSAYTVGEFRADGSVTAASHPVALDAAADQPLAELIAATLAAQMTAEERALLGVSPRALSLGDTGRRVAAGLAQAAGVDAGFIGHTTLGAGLPAGPVSRYVFDAVVRFDGRLMTAVVPRDRFDAFLARANQDRPMPLSARNGDFLYAAGAAPTDGPVHIVTTDWCATNQAGYFGAGDLVFTEAPGLTVKTAAAAALLEPH</sequence>
<accession>A0A7W9F8S9</accession>
<gene>
    <name evidence="2" type="ORF">GGQ93_002174</name>
</gene>
<dbReference type="InterPro" id="IPR004843">
    <property type="entry name" value="Calcineurin-like_PHP"/>
</dbReference>
<name>A0A7W9F8S9_9CAUL</name>
<organism evidence="2 3">
    <name type="scientific">Brevundimonas aurantiaca</name>
    <dbReference type="NCBI Taxonomy" id="74316"/>
    <lineage>
        <taxon>Bacteria</taxon>
        <taxon>Pseudomonadati</taxon>
        <taxon>Pseudomonadota</taxon>
        <taxon>Alphaproteobacteria</taxon>
        <taxon>Caulobacterales</taxon>
        <taxon>Caulobacteraceae</taxon>
        <taxon>Brevundimonas</taxon>
    </lineage>
</organism>
<dbReference type="GO" id="GO:0016787">
    <property type="term" value="F:hydrolase activity"/>
    <property type="evidence" value="ECO:0007669"/>
    <property type="project" value="InterPro"/>
</dbReference>
<evidence type="ECO:0000313" key="2">
    <source>
        <dbReference type="EMBL" id="MBB5740456.1"/>
    </source>
</evidence>
<dbReference type="InterPro" id="IPR029052">
    <property type="entry name" value="Metallo-depent_PP-like"/>
</dbReference>
<dbReference type="EMBL" id="JACHOQ010000004">
    <property type="protein sequence ID" value="MBB5740456.1"/>
    <property type="molecule type" value="Genomic_DNA"/>
</dbReference>
<evidence type="ECO:0000313" key="3">
    <source>
        <dbReference type="Proteomes" id="UP000527324"/>
    </source>
</evidence>
<dbReference type="InterPro" id="IPR006311">
    <property type="entry name" value="TAT_signal"/>
</dbReference>
<dbReference type="SUPFAM" id="SSF56300">
    <property type="entry name" value="Metallo-dependent phosphatases"/>
    <property type="match status" value="1"/>
</dbReference>
<protein>
    <submittedName>
        <fullName evidence="2">2',3'-cyclic-nucleotide 2'-phosphodiesterase (5'-nucleotidase family)</fullName>
    </submittedName>
</protein>
<feature type="domain" description="Calcineurin-like phosphoesterase" evidence="1">
    <location>
        <begin position="38"/>
        <end position="237"/>
    </location>
</feature>
<dbReference type="Pfam" id="PF00149">
    <property type="entry name" value="Metallophos"/>
    <property type="match status" value="1"/>
</dbReference>
<dbReference type="RefSeq" id="WP_183216940.1">
    <property type="nucleotide sequence ID" value="NZ_CAJFZW010000023.1"/>
</dbReference>
<proteinExistence type="predicted"/>
<reference evidence="2 3" key="1">
    <citation type="submission" date="2020-08" db="EMBL/GenBank/DDBJ databases">
        <title>Genomic Encyclopedia of Type Strains, Phase IV (KMG-IV): sequencing the most valuable type-strain genomes for metagenomic binning, comparative biology and taxonomic classification.</title>
        <authorList>
            <person name="Goeker M."/>
        </authorList>
    </citation>
    <scope>NUCLEOTIDE SEQUENCE [LARGE SCALE GENOMIC DNA]</scope>
    <source>
        <strain evidence="2 3">DSM 4731</strain>
    </source>
</reference>
<keyword evidence="3" id="KW-1185">Reference proteome</keyword>
<dbReference type="Gene3D" id="3.60.21.10">
    <property type="match status" value="1"/>
</dbReference>
<comment type="caution">
    <text evidence="2">The sequence shown here is derived from an EMBL/GenBank/DDBJ whole genome shotgun (WGS) entry which is preliminary data.</text>
</comment>
<evidence type="ECO:0000259" key="1">
    <source>
        <dbReference type="Pfam" id="PF00149"/>
    </source>
</evidence>
<dbReference type="AlphaFoldDB" id="A0A7W9F8S9"/>
<dbReference type="PROSITE" id="PS51318">
    <property type="entry name" value="TAT"/>
    <property type="match status" value="1"/>
</dbReference>